<keyword evidence="2" id="KW-1185">Reference proteome</keyword>
<sequence>MARVGDPAELARILRGEWAVRATTFPYWLSPNRRNTRVTIDVVEGSPLKLRETYEYHRPDKGDRELVAELRWKGDHFAWKAMGATKLIRTACVVSDTPATADIVSVHFGRSAMVRQPAVTLLARPHLDPDHVRAMVSRDTHSFELSATEFWRLQWLPVHPIVSSEPLPT</sequence>
<dbReference type="RefSeq" id="WP_092501763.1">
    <property type="nucleotide sequence ID" value="NZ_LT629695.1"/>
</dbReference>
<reference evidence="2" key="1">
    <citation type="submission" date="2016-10" db="EMBL/GenBank/DDBJ databases">
        <authorList>
            <person name="Varghese N."/>
            <person name="Submissions S."/>
        </authorList>
    </citation>
    <scope>NUCLEOTIDE SEQUENCE [LARGE SCALE GENOMIC DNA]</scope>
    <source>
        <strain evidence="2">DSM 22002</strain>
    </source>
</reference>
<dbReference type="AlphaFoldDB" id="A0A1G8A785"/>
<gene>
    <name evidence="1" type="ORF">SAMN04489720_0272</name>
</gene>
<proteinExistence type="predicted"/>
<organism evidence="1 2">
    <name type="scientific">Agrococcus jejuensis</name>
    <dbReference type="NCBI Taxonomy" id="399736"/>
    <lineage>
        <taxon>Bacteria</taxon>
        <taxon>Bacillati</taxon>
        <taxon>Actinomycetota</taxon>
        <taxon>Actinomycetes</taxon>
        <taxon>Micrococcales</taxon>
        <taxon>Microbacteriaceae</taxon>
        <taxon>Agrococcus</taxon>
    </lineage>
</organism>
<evidence type="ECO:0000313" key="1">
    <source>
        <dbReference type="EMBL" id="SDH16753.1"/>
    </source>
</evidence>
<dbReference type="EMBL" id="LT629695">
    <property type="protein sequence ID" value="SDH16753.1"/>
    <property type="molecule type" value="Genomic_DNA"/>
</dbReference>
<evidence type="ECO:0008006" key="3">
    <source>
        <dbReference type="Google" id="ProtNLM"/>
    </source>
</evidence>
<dbReference type="OrthoDB" id="951812at2"/>
<name>A0A1G8A785_9MICO</name>
<evidence type="ECO:0000313" key="2">
    <source>
        <dbReference type="Proteomes" id="UP000198822"/>
    </source>
</evidence>
<accession>A0A1G8A785</accession>
<dbReference type="Proteomes" id="UP000198822">
    <property type="component" value="Chromosome I"/>
</dbReference>
<protein>
    <recommendedName>
        <fullName evidence="3">THAP4-like heme-binding beta-barrel domain-containing protein</fullName>
    </recommendedName>
</protein>
<dbReference type="STRING" id="399736.SAMN04489720_0272"/>